<dbReference type="Proteomes" id="UP001195769">
    <property type="component" value="Unassembled WGS sequence"/>
</dbReference>
<accession>A0AAD4ELG5</accession>
<name>A0AAD4ELG5_9AGAM</name>
<dbReference type="GeneID" id="64660131"/>
<evidence type="ECO:0000313" key="1">
    <source>
        <dbReference type="EMBL" id="KAG1908285.1"/>
    </source>
</evidence>
<dbReference type="EMBL" id="JABBWK010000001">
    <property type="protein sequence ID" value="KAG1908285.1"/>
    <property type="molecule type" value="Genomic_DNA"/>
</dbReference>
<gene>
    <name evidence="1" type="ORF">F5891DRAFT_1179803</name>
</gene>
<comment type="caution">
    <text evidence="1">The sequence shown here is derived from an EMBL/GenBank/DDBJ whole genome shotgun (WGS) entry which is preliminary data.</text>
</comment>
<reference evidence="1" key="1">
    <citation type="journal article" date="2020" name="New Phytol.">
        <title>Comparative genomics reveals dynamic genome evolution in host specialist ectomycorrhizal fungi.</title>
        <authorList>
            <person name="Lofgren L.A."/>
            <person name="Nguyen N.H."/>
            <person name="Vilgalys R."/>
            <person name="Ruytinx J."/>
            <person name="Liao H.L."/>
            <person name="Branco S."/>
            <person name="Kuo A."/>
            <person name="LaButti K."/>
            <person name="Lipzen A."/>
            <person name="Andreopoulos W."/>
            <person name="Pangilinan J."/>
            <person name="Riley R."/>
            <person name="Hundley H."/>
            <person name="Na H."/>
            <person name="Barry K."/>
            <person name="Grigoriev I.V."/>
            <person name="Stajich J.E."/>
            <person name="Kennedy P.G."/>
        </authorList>
    </citation>
    <scope>NUCLEOTIDE SEQUENCE</scope>
    <source>
        <strain evidence="1">FC203</strain>
    </source>
</reference>
<organism evidence="1 2">
    <name type="scientific">Suillus fuscotomentosus</name>
    <dbReference type="NCBI Taxonomy" id="1912939"/>
    <lineage>
        <taxon>Eukaryota</taxon>
        <taxon>Fungi</taxon>
        <taxon>Dikarya</taxon>
        <taxon>Basidiomycota</taxon>
        <taxon>Agaricomycotina</taxon>
        <taxon>Agaricomycetes</taxon>
        <taxon>Agaricomycetidae</taxon>
        <taxon>Boletales</taxon>
        <taxon>Suillineae</taxon>
        <taxon>Suillaceae</taxon>
        <taxon>Suillus</taxon>
    </lineage>
</organism>
<sequence>MAGAIGRASAGTRARVYIAKRGNGARMARIAWESCASYRDSLKPAISHHETHESLHRYVVLNKLKTEQGKITVFSTLLSTGSIADTWWNKLDSSHKNSWADVKTAFSNPLRLKEEEVGKQITVAGVPTWAHLQFHMNLQQLINEAGELTTPGLAEWSKFLDELKALDTNKLREKAETARKKKEEEKMQSARLTRLETMQTDVIEVMHLQLQRTNLGPTTTERSTTPPSNLTPRIHYVNRELRTIPQQASRQHQPLTQEERDIMRCHVNDIAHHADTTVGRAAYDDQLKQWFVKYGQTR</sequence>
<dbReference type="AlphaFoldDB" id="A0AAD4ELG5"/>
<protein>
    <submittedName>
        <fullName evidence="1">Uncharacterized protein</fullName>
    </submittedName>
</protein>
<keyword evidence="2" id="KW-1185">Reference proteome</keyword>
<evidence type="ECO:0000313" key="2">
    <source>
        <dbReference type="Proteomes" id="UP001195769"/>
    </source>
</evidence>
<dbReference type="RefSeq" id="XP_041233860.1">
    <property type="nucleotide sequence ID" value="XM_041365833.1"/>
</dbReference>
<proteinExistence type="predicted"/>